<dbReference type="Proteomes" id="UP000030758">
    <property type="component" value="Unassembled WGS sequence"/>
</dbReference>
<dbReference type="PANTHER" id="PTHR45814:SF2">
    <property type="entry name" value="HISTONE-LYSINE N-METHYLTRANSFERASE SETD1"/>
    <property type="match status" value="1"/>
</dbReference>
<keyword evidence="5" id="KW-0489">Methyltransferase</keyword>
<dbReference type="SUPFAM" id="SSF82199">
    <property type="entry name" value="SET domain"/>
    <property type="match status" value="1"/>
</dbReference>
<dbReference type="SUPFAM" id="SSF54928">
    <property type="entry name" value="RNA-binding domain, RBD"/>
    <property type="match status" value="1"/>
</dbReference>
<feature type="compositionally biased region" description="Polar residues" evidence="20">
    <location>
        <begin position="534"/>
        <end position="545"/>
    </location>
</feature>
<evidence type="ECO:0000256" key="6">
    <source>
        <dbReference type="ARBA" id="ARBA00022679"/>
    </source>
</evidence>
<organism evidence="24 26">
    <name type="scientific">Trichuris suis</name>
    <name type="common">pig whipworm</name>
    <dbReference type="NCBI Taxonomy" id="68888"/>
    <lineage>
        <taxon>Eukaryota</taxon>
        <taxon>Metazoa</taxon>
        <taxon>Ecdysozoa</taxon>
        <taxon>Nematoda</taxon>
        <taxon>Enoplea</taxon>
        <taxon>Dorylaimia</taxon>
        <taxon>Trichinellida</taxon>
        <taxon>Trichuridae</taxon>
        <taxon>Trichuris</taxon>
    </lineage>
</organism>
<comment type="subcellular location">
    <subcellularLocation>
        <location evidence="1">Nucleus</location>
    </subcellularLocation>
</comment>
<accession>A0A085MFS6</accession>
<evidence type="ECO:0000313" key="24">
    <source>
        <dbReference type="EMBL" id="KFD56072.1"/>
    </source>
</evidence>
<evidence type="ECO:0000259" key="21">
    <source>
        <dbReference type="PROSITE" id="PS50102"/>
    </source>
</evidence>
<keyword evidence="26" id="KW-1185">Reference proteome</keyword>
<dbReference type="Pfam" id="PF00856">
    <property type="entry name" value="SET"/>
    <property type="match status" value="1"/>
</dbReference>
<comment type="function">
    <text evidence="16">Converts cob(I)alamin to adenosylcobalamin (adenosylcob(III)alamin), a coenzyme for methylmalonyl-CoA mutase, therefore participates in the final step of the vitamin B12 conversion. Generates adenosylcobalamin (AdoCbl) and directly delivers the cofactor to MUT in a transfer that is stimulated by ATP-binding to MMAB and gated by MMAA.</text>
</comment>
<evidence type="ECO:0000256" key="11">
    <source>
        <dbReference type="ARBA" id="ARBA00023242"/>
    </source>
</evidence>
<keyword evidence="9" id="KW-0067">ATP-binding</keyword>
<dbReference type="InterPro" id="IPR035979">
    <property type="entry name" value="RBD_domain_sf"/>
</dbReference>
<feature type="region of interest" description="Disordered" evidence="20">
    <location>
        <begin position="675"/>
        <end position="767"/>
    </location>
</feature>
<dbReference type="Gene3D" id="3.30.70.330">
    <property type="match status" value="1"/>
</dbReference>
<feature type="compositionally biased region" description="Basic and acidic residues" evidence="20">
    <location>
        <begin position="626"/>
        <end position="636"/>
    </location>
</feature>
<proteinExistence type="inferred from homology"/>
<evidence type="ECO:0000256" key="4">
    <source>
        <dbReference type="ARBA" id="ARBA00012182"/>
    </source>
</evidence>
<dbReference type="InterPro" id="IPR000504">
    <property type="entry name" value="RRM_dom"/>
</dbReference>
<feature type="compositionally biased region" description="Polar residues" evidence="20">
    <location>
        <begin position="752"/>
        <end position="767"/>
    </location>
</feature>
<feature type="region of interest" description="Disordered" evidence="20">
    <location>
        <begin position="574"/>
        <end position="636"/>
    </location>
</feature>
<dbReference type="SMART" id="SM00360">
    <property type="entry name" value="RRM"/>
    <property type="match status" value="1"/>
</dbReference>
<feature type="domain" description="RRM" evidence="21">
    <location>
        <begin position="79"/>
        <end position="157"/>
    </location>
</feature>
<evidence type="ECO:0000256" key="10">
    <source>
        <dbReference type="ARBA" id="ARBA00022853"/>
    </source>
</evidence>
<dbReference type="SUPFAM" id="SSF89028">
    <property type="entry name" value="Cobalamin adenosyltransferase-like"/>
    <property type="match status" value="1"/>
</dbReference>
<feature type="compositionally biased region" description="Polar residues" evidence="20">
    <location>
        <begin position="808"/>
        <end position="835"/>
    </location>
</feature>
<reference evidence="24 26" key="1">
    <citation type="journal article" date="2014" name="Nat. Genet.">
        <title>Genome and transcriptome of the porcine whipworm Trichuris suis.</title>
        <authorList>
            <person name="Jex A.R."/>
            <person name="Nejsum P."/>
            <person name="Schwarz E.M."/>
            <person name="Hu L."/>
            <person name="Young N.D."/>
            <person name="Hall R.S."/>
            <person name="Korhonen P.K."/>
            <person name="Liao S."/>
            <person name="Thamsborg S."/>
            <person name="Xia J."/>
            <person name="Xu P."/>
            <person name="Wang S."/>
            <person name="Scheerlinck J.P."/>
            <person name="Hofmann A."/>
            <person name="Sternberg P.W."/>
            <person name="Wang J."/>
            <person name="Gasser R.B."/>
        </authorList>
    </citation>
    <scope>NUCLEOTIDE SEQUENCE [LARGE SCALE GENOMIC DNA]</scope>
    <source>
        <strain evidence="25">DCEP-RM93F</strain>
        <strain evidence="24">DCEP-RM93M</strain>
    </source>
</reference>
<evidence type="ECO:0000313" key="26">
    <source>
        <dbReference type="Proteomes" id="UP000030764"/>
    </source>
</evidence>
<keyword evidence="19" id="KW-0694">RNA-binding</keyword>
<evidence type="ECO:0000313" key="25">
    <source>
        <dbReference type="EMBL" id="KFD66014.1"/>
    </source>
</evidence>
<feature type="domain" description="Post-SET" evidence="23">
    <location>
        <begin position="1473"/>
        <end position="1489"/>
    </location>
</feature>
<dbReference type="Gene3D" id="2.170.270.10">
    <property type="entry name" value="SET domain"/>
    <property type="match status" value="1"/>
</dbReference>
<dbReference type="PROSITE" id="PS50102">
    <property type="entry name" value="RRM"/>
    <property type="match status" value="1"/>
</dbReference>
<dbReference type="GO" id="GO:0008817">
    <property type="term" value="F:corrinoid adenosyltransferase activity"/>
    <property type="evidence" value="ECO:0007669"/>
    <property type="project" value="UniProtKB-ARBA"/>
</dbReference>
<dbReference type="PANTHER" id="PTHR45814">
    <property type="entry name" value="HISTONE-LYSINE N-METHYLTRANSFERASE SETD1"/>
    <property type="match status" value="1"/>
</dbReference>
<gene>
    <name evidence="24" type="ORF">M513_03196</name>
    <name evidence="25" type="ORF">M514_03196</name>
</gene>
<comment type="catalytic activity">
    <reaction evidence="13">
        <text>N(6)-methyl-L-lysyl(4)-[histone H3] + S-adenosyl-L-methionine = N(6),N(6)-dimethyl-L-lysyl(4)-[histone H3] + S-adenosyl-L-homocysteine + H(+)</text>
        <dbReference type="Rhea" id="RHEA:60268"/>
        <dbReference type="Rhea" id="RHEA-COMP:15540"/>
        <dbReference type="Rhea" id="RHEA-COMP:15543"/>
        <dbReference type="ChEBI" id="CHEBI:15378"/>
        <dbReference type="ChEBI" id="CHEBI:57856"/>
        <dbReference type="ChEBI" id="CHEBI:59789"/>
        <dbReference type="ChEBI" id="CHEBI:61929"/>
        <dbReference type="ChEBI" id="CHEBI:61976"/>
    </reaction>
</comment>
<dbReference type="InterPro" id="IPR036451">
    <property type="entry name" value="CblAdoTrfase-like_sf"/>
</dbReference>
<feature type="region of interest" description="Disordered" evidence="20">
    <location>
        <begin position="882"/>
        <end position="980"/>
    </location>
</feature>
<dbReference type="GO" id="GO:0032259">
    <property type="term" value="P:methylation"/>
    <property type="evidence" value="ECO:0007669"/>
    <property type="project" value="UniProtKB-KW"/>
</dbReference>
<dbReference type="InterPro" id="IPR001214">
    <property type="entry name" value="SET_dom"/>
</dbReference>
<evidence type="ECO:0000256" key="19">
    <source>
        <dbReference type="PROSITE-ProRule" id="PRU00176"/>
    </source>
</evidence>
<keyword evidence="11" id="KW-0539">Nucleus</keyword>
<dbReference type="FunFam" id="1.20.1200.10:FF:000001">
    <property type="entry name" value="Cob(I)yrinic acid a,c-diamide adenosyltransferase"/>
    <property type="match status" value="1"/>
</dbReference>
<feature type="compositionally biased region" description="Low complexity" evidence="20">
    <location>
        <begin position="599"/>
        <end position="618"/>
    </location>
</feature>
<dbReference type="PROSITE" id="PS50868">
    <property type="entry name" value="POST_SET"/>
    <property type="match status" value="1"/>
</dbReference>
<comment type="catalytic activity">
    <reaction evidence="15">
        <text>cob(I)alamin-[corrinoid adenosyltransferase] + ATP = apo-[corrinoid adenosyltransferase] + adenosylcob(III)alamin + triphosphate</text>
        <dbReference type="Rhea" id="RHEA:56796"/>
        <dbReference type="Rhea" id="RHEA-COMP:14743"/>
        <dbReference type="Rhea" id="RHEA-COMP:14744"/>
        <dbReference type="ChEBI" id="CHEBI:18036"/>
        <dbReference type="ChEBI" id="CHEBI:18408"/>
        <dbReference type="ChEBI" id="CHEBI:30616"/>
        <dbReference type="ChEBI" id="CHEBI:60488"/>
        <dbReference type="ChEBI" id="CHEBI:83228"/>
    </reaction>
    <physiologicalReaction direction="left-to-right" evidence="15">
        <dbReference type="Rhea" id="RHEA:56797"/>
    </physiologicalReaction>
</comment>
<dbReference type="Pfam" id="PF00076">
    <property type="entry name" value="RRM_1"/>
    <property type="match status" value="1"/>
</dbReference>
<evidence type="ECO:0000256" key="5">
    <source>
        <dbReference type="ARBA" id="ARBA00022603"/>
    </source>
</evidence>
<name>A0A085MFS6_9BILA</name>
<dbReference type="GO" id="GO:0140999">
    <property type="term" value="F:histone H3K4 trimethyltransferase activity"/>
    <property type="evidence" value="ECO:0007669"/>
    <property type="project" value="UniProtKB-EC"/>
</dbReference>
<evidence type="ECO:0000256" key="8">
    <source>
        <dbReference type="ARBA" id="ARBA00022741"/>
    </source>
</evidence>
<dbReference type="PROSITE" id="PS50280">
    <property type="entry name" value="SET"/>
    <property type="match status" value="1"/>
</dbReference>
<evidence type="ECO:0000256" key="20">
    <source>
        <dbReference type="SAM" id="MobiDB-lite"/>
    </source>
</evidence>
<dbReference type="InterPro" id="IPR046341">
    <property type="entry name" value="SET_dom_sf"/>
</dbReference>
<keyword evidence="8" id="KW-0547">Nucleotide-binding</keyword>
<evidence type="ECO:0000256" key="17">
    <source>
        <dbReference type="ARBA" id="ARBA00071654"/>
    </source>
</evidence>
<dbReference type="InterPro" id="IPR016030">
    <property type="entry name" value="CblAdoTrfase-like"/>
</dbReference>
<dbReference type="GO" id="GO:0009235">
    <property type="term" value="P:cobalamin metabolic process"/>
    <property type="evidence" value="ECO:0007669"/>
    <property type="project" value="UniProtKB-ARBA"/>
</dbReference>
<comment type="similarity">
    <text evidence="2">Belongs to the Cob(I)alamin adenosyltransferase family.</text>
</comment>
<dbReference type="InterPro" id="IPR012677">
    <property type="entry name" value="Nucleotide-bd_a/b_plait_sf"/>
</dbReference>
<feature type="compositionally biased region" description="Basic and acidic residues" evidence="20">
    <location>
        <begin position="516"/>
        <end position="531"/>
    </location>
</feature>
<dbReference type="InterPro" id="IPR003616">
    <property type="entry name" value="Post-SET_dom"/>
</dbReference>
<dbReference type="NCBIfam" id="TIGR00636">
    <property type="entry name" value="PduO_Nterm"/>
    <property type="match status" value="1"/>
</dbReference>
<dbReference type="SMART" id="SM01291">
    <property type="entry name" value="N-SET"/>
    <property type="match status" value="1"/>
</dbReference>
<evidence type="ECO:0000256" key="9">
    <source>
        <dbReference type="ARBA" id="ARBA00022840"/>
    </source>
</evidence>
<dbReference type="InterPro" id="IPR029499">
    <property type="entry name" value="PduO-typ"/>
</dbReference>
<dbReference type="EC" id="2.1.1.354" evidence="4"/>
<evidence type="ECO:0000256" key="12">
    <source>
        <dbReference type="ARBA" id="ARBA00047571"/>
    </source>
</evidence>
<evidence type="ECO:0000256" key="15">
    <source>
        <dbReference type="ARBA" id="ARBA00051988"/>
    </source>
</evidence>
<feature type="compositionally biased region" description="Basic and acidic residues" evidence="20">
    <location>
        <begin position="574"/>
        <end position="587"/>
    </location>
</feature>
<dbReference type="EMBL" id="KL363196">
    <property type="protein sequence ID" value="KFD56072.1"/>
    <property type="molecule type" value="Genomic_DNA"/>
</dbReference>
<comment type="subunit">
    <text evidence="3">Homotrimer.</text>
</comment>
<feature type="domain" description="SET" evidence="22">
    <location>
        <begin position="1349"/>
        <end position="1467"/>
    </location>
</feature>
<comment type="catalytic activity">
    <reaction evidence="12">
        <text>L-lysyl(4)-[histone H3] + 3 S-adenosyl-L-methionine = N(6),N(6),N(6)-trimethyl-L-lysyl(4)-[histone H3] + 3 S-adenosyl-L-homocysteine + 3 H(+)</text>
        <dbReference type="Rhea" id="RHEA:60260"/>
        <dbReference type="Rhea" id="RHEA-COMP:15537"/>
        <dbReference type="Rhea" id="RHEA-COMP:15547"/>
        <dbReference type="ChEBI" id="CHEBI:15378"/>
        <dbReference type="ChEBI" id="CHEBI:29969"/>
        <dbReference type="ChEBI" id="CHEBI:57856"/>
        <dbReference type="ChEBI" id="CHEBI:59789"/>
        <dbReference type="ChEBI" id="CHEBI:61961"/>
        <dbReference type="EC" id="2.1.1.354"/>
    </reaction>
</comment>
<evidence type="ECO:0000256" key="7">
    <source>
        <dbReference type="ARBA" id="ARBA00022691"/>
    </source>
</evidence>
<evidence type="ECO:0000256" key="16">
    <source>
        <dbReference type="ARBA" id="ARBA00056747"/>
    </source>
</evidence>
<dbReference type="SMART" id="SM00317">
    <property type="entry name" value="SET"/>
    <property type="match status" value="1"/>
</dbReference>
<evidence type="ECO:0000256" key="18">
    <source>
        <dbReference type="ARBA" id="ARBA00075216"/>
    </source>
</evidence>
<evidence type="ECO:0000259" key="22">
    <source>
        <dbReference type="PROSITE" id="PS50280"/>
    </source>
</evidence>
<protein>
    <recommendedName>
        <fullName evidence="17">Corrinoid adenosyltransferase MMAB</fullName>
        <ecNumber evidence="4">2.1.1.354</ecNumber>
    </recommendedName>
    <alternativeName>
        <fullName evidence="18">ATP:co(I)rrinoid adenosyltransferase MMAB</fullName>
    </alternativeName>
</protein>
<dbReference type="EMBL" id="KL367529">
    <property type="protein sequence ID" value="KFD66014.1"/>
    <property type="molecule type" value="Genomic_DNA"/>
</dbReference>
<dbReference type="Proteomes" id="UP000030764">
    <property type="component" value="Unassembled WGS sequence"/>
</dbReference>
<comment type="catalytic activity">
    <reaction evidence="14">
        <text>N(6),N(6)-dimethyl-L-lysyl(4)-[histone H3] + S-adenosyl-L-methionine = N(6),N(6),N(6)-trimethyl-L-lysyl(4)-[histone H3] + S-adenosyl-L-homocysteine + H(+)</text>
        <dbReference type="Rhea" id="RHEA:60272"/>
        <dbReference type="Rhea" id="RHEA-COMP:15537"/>
        <dbReference type="Rhea" id="RHEA-COMP:15540"/>
        <dbReference type="ChEBI" id="CHEBI:15378"/>
        <dbReference type="ChEBI" id="CHEBI:57856"/>
        <dbReference type="ChEBI" id="CHEBI:59789"/>
        <dbReference type="ChEBI" id="CHEBI:61961"/>
        <dbReference type="ChEBI" id="CHEBI:61976"/>
    </reaction>
</comment>
<dbReference type="Gene3D" id="1.20.1200.10">
    <property type="entry name" value="Cobalamin adenosyltransferase-like"/>
    <property type="match status" value="1"/>
</dbReference>
<dbReference type="GO" id="GO:0003723">
    <property type="term" value="F:RNA binding"/>
    <property type="evidence" value="ECO:0007669"/>
    <property type="project" value="UniProtKB-UniRule"/>
</dbReference>
<dbReference type="InterPro" id="IPR044570">
    <property type="entry name" value="Set1-like"/>
</dbReference>
<keyword evidence="7" id="KW-0949">S-adenosyl-L-methionine</keyword>
<evidence type="ECO:0000256" key="3">
    <source>
        <dbReference type="ARBA" id="ARBA00011233"/>
    </source>
</evidence>
<keyword evidence="6" id="KW-0808">Transferase</keyword>
<evidence type="ECO:0000256" key="1">
    <source>
        <dbReference type="ARBA" id="ARBA00004123"/>
    </source>
</evidence>
<sequence>MNEDPLECSSTASRRSWRLIVDPLLTKAARKIYKYDDGPLPESTVRREDPRTRNVSKFDLPMNLPVPKLKVDENSRLSRELGIINLNETVTPDELKQACSSYGTVVKTRVLYHPTTKVPLLLGRVVFESLKSAQNFYGRFQNSQFLGKTVKLFRDYNGTKLHQLYKETIEKNRRICSTDDRSQSGNSSSKPVDEVDPRIYRLNTGVPVETPSAEAVGQTAIRNYQSCVPIVAPSVQPPGEPRFQYPQYSTQPPPGSLASPTFSNVPRPGIPPAPVPLVPAVAPPPTWPCSGSPPAPWQQQQAQFWQTAPPPSIRPAIAPPTVPPPPPGAPVQSAMPALASLANLPCPRAVPPGGTARPPPFLPFQRPPLAPVPYPPAPAVGANVAAVGANSKIVNYNTLRSIESIAPSAVTAVMGNTFGPSFLNGLVQNNATAPPSVSQLPGWNGGDINAFALRWKAATEFANTATISGGLNGQGEPAVKVSPVSSQASDAQQYGTARFTMGTTFNGAESLSTTRRRSDSSRHDLDPDVKRIKLSSSDAGSVTENHSFRRRCRHKSCCPKYKAARLAAISQEEKAVTAEMPEKEVEKIPLPQQSSMKVELASNSEAELAAEQASRSLSPFSSEDERESRCKTEAERNRRSGLAVTVKCPATPSNSDNDELDDGLEVKCYTKAGASYTPEGSERSDDSDSSVSPCSTSSRSSRSRRRRYSPLNALDERFSGASSQGAESMCISPANSNSPGNAEILQRKDSEAASSSKTPSLANLQPSTGHGIHSQFCGMTAATSTATFSCNSGPSSSTNFRDTKEKSAAQSWGRTSLESNSSPTSKKSGAENLSSTKVQAWRDAIINRCYTDISEELSVAIRGDLVRLILDFALSSFSSWKKSAPRKEASTQPDATPKHRKAMPRTPSSSPQLSDDDMEAKSDSSIESEIPPQVASKHGTPVCSDFEDERWSPTSGTLASTRSSDISRTEDSSNASTSVEAKVTDGEVTQGQQAWVHSFQVTGILRFVAPMHNRNEERIPRMQFRVKVLLKGEAVKGLCDVFLEPLAKQSPLFCRGRKGAANAKKPRRTKKASNVLFINLDEEDFHTGSDTALERSEEFKRSPHKPATVCWDGCMVIEGKYSPRQHDHGYSLGGSTVGQSPSSQDSSVCASLNFCESTFGYAWKGRKGNEKVEPECSFRLRSAKEEAAIIHSLNSTSLNCEDLAYLKSASALILSSIAEIPMLTLHWSRSTEQMLLRSLALRHQENPIHIAHKSGGARTEGFYRLSKKEKNLQAVRALQKFASEVFDVGTFFLDAFVKIVLFQPDAVVKAPQAQELRAQTRAMQRLLFTNYGTETDSDWLKYDQMQTRKKLVRFDVSKIHGWGLFAMEDITPDEMIIEYVGQKIRMAVAERREEVYEKRGIGSSYLFRIDNEWVIDATNHGNLARFINHSCAPNCYAKVISVNSQKRIVIYSKQNIRRGEEITYDYKFPREDEKIPCNCRSFNCRGPPGLVALVIRDRVRHAIEQVNLPKECNFEASLASNSLQVSEYLREEMLCGLSHIIRQFYVNETDGSDSRPKIERKWKKNRGTGDKGQSSLFTGERRWKDDRIFEALGATDELSAAIGKMRHMCNEAGLFDVTEKLIDIQCTLQDIGAHVATPLTSKTSDMMRKHTQFDIAYADELDEWIDYYANDLPPLKMFILAGGNLLSSCMHEARCICRRAERSLIPLLREGEIDKSAMQYLNRLSDLLFVLARYVCRKTNDEEIAYKKKLPRTTKVADTASGKDSHDWQKYKI</sequence>
<feature type="compositionally biased region" description="Polar residues" evidence="20">
    <location>
        <begin position="952"/>
        <end position="964"/>
    </location>
</feature>
<keyword evidence="10" id="KW-0156">Chromatin regulator</keyword>
<evidence type="ECO:0000256" key="14">
    <source>
        <dbReference type="ARBA" id="ARBA00049129"/>
    </source>
</evidence>
<dbReference type="Pfam" id="PF01923">
    <property type="entry name" value="Cob_adeno_trans"/>
    <property type="match status" value="1"/>
</dbReference>
<dbReference type="GO" id="GO:0005524">
    <property type="term" value="F:ATP binding"/>
    <property type="evidence" value="ECO:0007669"/>
    <property type="project" value="UniProtKB-KW"/>
</dbReference>
<evidence type="ECO:0000256" key="13">
    <source>
        <dbReference type="ARBA" id="ARBA00047583"/>
    </source>
</evidence>
<evidence type="ECO:0000256" key="2">
    <source>
        <dbReference type="ARBA" id="ARBA00007487"/>
    </source>
</evidence>
<dbReference type="GO" id="GO:0048188">
    <property type="term" value="C:Set1C/COMPASS complex"/>
    <property type="evidence" value="ECO:0007669"/>
    <property type="project" value="TreeGrafter"/>
</dbReference>
<feature type="region of interest" description="Disordered" evidence="20">
    <location>
        <begin position="792"/>
        <end position="835"/>
    </location>
</feature>
<dbReference type="InterPro" id="IPR024657">
    <property type="entry name" value="COMPASS_Set1_N-SET"/>
</dbReference>
<feature type="compositionally biased region" description="Low complexity" evidence="20">
    <location>
        <begin position="689"/>
        <end position="700"/>
    </location>
</feature>
<feature type="region of interest" description="Disordered" evidence="20">
    <location>
        <begin position="507"/>
        <end position="546"/>
    </location>
</feature>
<evidence type="ECO:0000259" key="23">
    <source>
        <dbReference type="PROSITE" id="PS50868"/>
    </source>
</evidence>